<gene>
    <name evidence="1" type="ORF">LCGC14_2416950</name>
</gene>
<dbReference type="AlphaFoldDB" id="A0A0F9CD12"/>
<proteinExistence type="predicted"/>
<name>A0A0F9CD12_9ZZZZ</name>
<sequence length="60" mass="7116">RRNCILSVTPQSMYHVASLNSADMVFLFFRCKFYDFMKSFSISQTWEVLLYDKESVSQGY</sequence>
<reference evidence="1" key="1">
    <citation type="journal article" date="2015" name="Nature">
        <title>Complex archaea that bridge the gap between prokaryotes and eukaryotes.</title>
        <authorList>
            <person name="Spang A."/>
            <person name="Saw J.H."/>
            <person name="Jorgensen S.L."/>
            <person name="Zaremba-Niedzwiedzka K."/>
            <person name="Martijn J."/>
            <person name="Lind A.E."/>
            <person name="van Eijk R."/>
            <person name="Schleper C."/>
            <person name="Guy L."/>
            <person name="Ettema T.J."/>
        </authorList>
    </citation>
    <scope>NUCLEOTIDE SEQUENCE</scope>
</reference>
<accession>A0A0F9CD12</accession>
<organism evidence="1">
    <name type="scientific">marine sediment metagenome</name>
    <dbReference type="NCBI Taxonomy" id="412755"/>
    <lineage>
        <taxon>unclassified sequences</taxon>
        <taxon>metagenomes</taxon>
        <taxon>ecological metagenomes</taxon>
    </lineage>
</organism>
<evidence type="ECO:0000313" key="1">
    <source>
        <dbReference type="EMBL" id="KKL24277.1"/>
    </source>
</evidence>
<protein>
    <submittedName>
        <fullName evidence="1">Uncharacterized protein</fullName>
    </submittedName>
</protein>
<dbReference type="EMBL" id="LAZR01036656">
    <property type="protein sequence ID" value="KKL24277.1"/>
    <property type="molecule type" value="Genomic_DNA"/>
</dbReference>
<feature type="non-terminal residue" evidence="1">
    <location>
        <position position="1"/>
    </location>
</feature>
<comment type="caution">
    <text evidence="1">The sequence shown here is derived from an EMBL/GenBank/DDBJ whole genome shotgun (WGS) entry which is preliminary data.</text>
</comment>